<sequence>MLADSIAVLDFETTGMSPAQQARATEIGVVIVEGGQIVARYQSLMNSGAWVPPFIEQLTGISNAMLRTAPPAAQVMQEVAAFVGDRPLLAHNASFDQKFWDAELALIRRQRVQPFACSLLLSRRLLPMAPSHKLGNLNRWAGLPDTGQAHRALADAEMAANLTCFMAALLRERHGIADISHELLCNLQRVPAAKMSQALQKIRDHASG</sequence>
<dbReference type="SMART" id="SM00479">
    <property type="entry name" value="EXOIII"/>
    <property type="match status" value="1"/>
</dbReference>
<accession>A0ABU5PCY4</accession>
<dbReference type="CDD" id="cd06127">
    <property type="entry name" value="DEDDh"/>
    <property type="match status" value="1"/>
</dbReference>
<gene>
    <name evidence="4" type="ORF">SOP97_16980</name>
</gene>
<evidence type="ECO:0000313" key="5">
    <source>
        <dbReference type="Proteomes" id="UP001292571"/>
    </source>
</evidence>
<evidence type="ECO:0000259" key="3">
    <source>
        <dbReference type="SMART" id="SM00479"/>
    </source>
</evidence>
<proteinExistence type="predicted"/>
<reference evidence="4 5" key="1">
    <citation type="submission" date="2023-12" db="EMBL/GenBank/DDBJ databases">
        <title>Pseudomonas sp. T5W1.</title>
        <authorList>
            <person name="Maltman C."/>
        </authorList>
    </citation>
    <scope>NUCLEOTIDE SEQUENCE [LARGE SCALE GENOMIC DNA]</scope>
    <source>
        <strain evidence="4 5">T5W1</strain>
    </source>
</reference>
<dbReference type="Proteomes" id="UP001292571">
    <property type="component" value="Unassembled WGS sequence"/>
</dbReference>
<feature type="domain" description="Exonuclease" evidence="3">
    <location>
        <begin position="5"/>
        <end position="172"/>
    </location>
</feature>
<protein>
    <submittedName>
        <fullName evidence="4">3'-5' exonuclease</fullName>
    </submittedName>
</protein>
<dbReference type="InterPro" id="IPR012337">
    <property type="entry name" value="RNaseH-like_sf"/>
</dbReference>
<dbReference type="PANTHER" id="PTHR30231:SF37">
    <property type="entry name" value="EXODEOXYRIBONUCLEASE 10"/>
    <property type="match status" value="1"/>
</dbReference>
<dbReference type="Pfam" id="PF00929">
    <property type="entry name" value="RNase_T"/>
    <property type="match status" value="1"/>
</dbReference>
<dbReference type="InterPro" id="IPR013520">
    <property type="entry name" value="Ribonucl_H"/>
</dbReference>
<keyword evidence="2 4" id="KW-0269">Exonuclease</keyword>
<comment type="caution">
    <text evidence="4">The sequence shown here is derived from an EMBL/GenBank/DDBJ whole genome shotgun (WGS) entry which is preliminary data.</text>
</comment>
<keyword evidence="2 4" id="KW-0378">Hydrolase</keyword>
<dbReference type="PANTHER" id="PTHR30231">
    <property type="entry name" value="DNA POLYMERASE III SUBUNIT EPSILON"/>
    <property type="match status" value="1"/>
</dbReference>
<keyword evidence="1" id="KW-0540">Nuclease</keyword>
<dbReference type="InterPro" id="IPR036397">
    <property type="entry name" value="RNaseH_sf"/>
</dbReference>
<name>A0ABU5PCY4_9PSED</name>
<evidence type="ECO:0000313" key="4">
    <source>
        <dbReference type="EMBL" id="MEA1607494.1"/>
    </source>
</evidence>
<evidence type="ECO:0000256" key="2">
    <source>
        <dbReference type="ARBA" id="ARBA00022839"/>
    </source>
</evidence>
<organism evidence="4 5">
    <name type="scientific">Pseudomonas spirodelae</name>
    <dbReference type="NCBI Taxonomy" id="3101751"/>
    <lineage>
        <taxon>Bacteria</taxon>
        <taxon>Pseudomonadati</taxon>
        <taxon>Pseudomonadota</taxon>
        <taxon>Gammaproteobacteria</taxon>
        <taxon>Pseudomonadales</taxon>
        <taxon>Pseudomonadaceae</taxon>
        <taxon>Pseudomonas</taxon>
    </lineage>
</organism>
<dbReference type="SUPFAM" id="SSF53098">
    <property type="entry name" value="Ribonuclease H-like"/>
    <property type="match status" value="1"/>
</dbReference>
<dbReference type="GO" id="GO:0004527">
    <property type="term" value="F:exonuclease activity"/>
    <property type="evidence" value="ECO:0007669"/>
    <property type="project" value="UniProtKB-KW"/>
</dbReference>
<dbReference type="Gene3D" id="3.30.420.10">
    <property type="entry name" value="Ribonuclease H-like superfamily/Ribonuclease H"/>
    <property type="match status" value="1"/>
</dbReference>
<evidence type="ECO:0000256" key="1">
    <source>
        <dbReference type="ARBA" id="ARBA00022722"/>
    </source>
</evidence>
<keyword evidence="5" id="KW-1185">Reference proteome</keyword>
<dbReference type="EMBL" id="JAYEET010000051">
    <property type="protein sequence ID" value="MEA1607494.1"/>
    <property type="molecule type" value="Genomic_DNA"/>
</dbReference>
<dbReference type="RefSeq" id="WP_322950242.1">
    <property type="nucleotide sequence ID" value="NZ_JAYEET010000051.1"/>
</dbReference>